<dbReference type="GO" id="GO:0050660">
    <property type="term" value="F:flavin adenine dinucleotide binding"/>
    <property type="evidence" value="ECO:0007669"/>
    <property type="project" value="InterPro"/>
</dbReference>
<accession>A0A1I7U5I5</accession>
<dbReference type="Pfam" id="PF03607">
    <property type="entry name" value="DCX"/>
    <property type="match status" value="1"/>
</dbReference>
<evidence type="ECO:0000256" key="6">
    <source>
        <dbReference type="SAM" id="MobiDB-lite"/>
    </source>
</evidence>
<comment type="cofactor">
    <cofactor evidence="1">
        <name>FAD</name>
        <dbReference type="ChEBI" id="CHEBI:57692"/>
    </cofactor>
</comment>
<evidence type="ECO:0000259" key="7">
    <source>
        <dbReference type="PROSITE" id="PS50309"/>
    </source>
</evidence>
<dbReference type="SUPFAM" id="SSF54373">
    <property type="entry name" value="FAD-linked reductases, C-terminal domain"/>
    <property type="match status" value="1"/>
</dbReference>
<dbReference type="Gene3D" id="3.50.50.60">
    <property type="entry name" value="FAD/NAD(P)-binding domain"/>
    <property type="match status" value="1"/>
</dbReference>
<dbReference type="SUPFAM" id="SSF51905">
    <property type="entry name" value="FAD/NAD(P)-binding domain"/>
    <property type="match status" value="1"/>
</dbReference>
<dbReference type="Pfam" id="PF00732">
    <property type="entry name" value="GMC_oxred_N"/>
    <property type="match status" value="1"/>
</dbReference>
<name>A0A1I7U5I5_9PELO</name>
<evidence type="ECO:0000256" key="4">
    <source>
        <dbReference type="ARBA" id="ARBA00022827"/>
    </source>
</evidence>
<protein>
    <submittedName>
        <fullName evidence="9">Doublecortin domain-containing protein</fullName>
    </submittedName>
</protein>
<dbReference type="InterPro" id="IPR003533">
    <property type="entry name" value="Doublecortin_dom"/>
</dbReference>
<evidence type="ECO:0000313" key="8">
    <source>
        <dbReference type="Proteomes" id="UP000095282"/>
    </source>
</evidence>
<dbReference type="PROSITE" id="PS00624">
    <property type="entry name" value="GMC_OXRED_2"/>
    <property type="match status" value="1"/>
</dbReference>
<dbReference type="Gene3D" id="3.30.560.10">
    <property type="entry name" value="Glucose Oxidase, domain 3"/>
    <property type="match status" value="1"/>
</dbReference>
<dbReference type="InterPro" id="IPR036572">
    <property type="entry name" value="Doublecortin_dom_sf"/>
</dbReference>
<evidence type="ECO:0000256" key="3">
    <source>
        <dbReference type="ARBA" id="ARBA00022630"/>
    </source>
</evidence>
<dbReference type="InterPro" id="IPR036188">
    <property type="entry name" value="FAD/NAD-bd_sf"/>
</dbReference>
<keyword evidence="4 5" id="KW-0274">FAD</keyword>
<dbReference type="PANTHER" id="PTHR11552">
    <property type="entry name" value="GLUCOSE-METHANOL-CHOLINE GMC OXIDOREDUCTASE"/>
    <property type="match status" value="1"/>
</dbReference>
<dbReference type="STRING" id="1561998.A0A1I7U5I5"/>
<comment type="similarity">
    <text evidence="2 5">Belongs to the GMC oxidoreductase family.</text>
</comment>
<dbReference type="Gene3D" id="3.10.20.230">
    <property type="entry name" value="Doublecortin domain"/>
    <property type="match status" value="1"/>
</dbReference>
<feature type="compositionally biased region" description="Polar residues" evidence="6">
    <location>
        <begin position="788"/>
        <end position="811"/>
    </location>
</feature>
<feature type="region of interest" description="Disordered" evidence="6">
    <location>
        <begin position="783"/>
        <end position="835"/>
    </location>
</feature>
<feature type="domain" description="Doublecortin" evidence="7">
    <location>
        <begin position="566"/>
        <end position="661"/>
    </location>
</feature>
<evidence type="ECO:0000313" key="9">
    <source>
        <dbReference type="WBParaSite" id="Csp11.Scaffold629.g15063.t2"/>
    </source>
</evidence>
<dbReference type="eggNOG" id="KOG1238">
    <property type="taxonomic scope" value="Eukaryota"/>
</dbReference>
<evidence type="ECO:0000256" key="5">
    <source>
        <dbReference type="RuleBase" id="RU003968"/>
    </source>
</evidence>
<dbReference type="NCBIfam" id="NF002550">
    <property type="entry name" value="PRK02106.1"/>
    <property type="match status" value="1"/>
</dbReference>
<dbReference type="Proteomes" id="UP000095282">
    <property type="component" value="Unplaced"/>
</dbReference>
<dbReference type="WBParaSite" id="Csp11.Scaffold629.g15063.t2">
    <property type="protein sequence ID" value="Csp11.Scaffold629.g15063.t2"/>
    <property type="gene ID" value="Csp11.Scaffold629.g15063"/>
</dbReference>
<keyword evidence="8" id="KW-1185">Reference proteome</keyword>
<evidence type="ECO:0000256" key="2">
    <source>
        <dbReference type="ARBA" id="ARBA00010790"/>
    </source>
</evidence>
<dbReference type="GO" id="GO:0016614">
    <property type="term" value="F:oxidoreductase activity, acting on CH-OH group of donors"/>
    <property type="evidence" value="ECO:0007669"/>
    <property type="project" value="InterPro"/>
</dbReference>
<dbReference type="Pfam" id="PF05199">
    <property type="entry name" value="GMC_oxred_C"/>
    <property type="match status" value="1"/>
</dbReference>
<dbReference type="PROSITE" id="PS00623">
    <property type="entry name" value="GMC_OXRED_1"/>
    <property type="match status" value="1"/>
</dbReference>
<dbReference type="InterPro" id="IPR000172">
    <property type="entry name" value="GMC_OxRdtase_N"/>
</dbReference>
<organism evidence="8 9">
    <name type="scientific">Caenorhabditis tropicalis</name>
    <dbReference type="NCBI Taxonomy" id="1561998"/>
    <lineage>
        <taxon>Eukaryota</taxon>
        <taxon>Metazoa</taxon>
        <taxon>Ecdysozoa</taxon>
        <taxon>Nematoda</taxon>
        <taxon>Chromadorea</taxon>
        <taxon>Rhabditida</taxon>
        <taxon>Rhabditina</taxon>
        <taxon>Rhabditomorpha</taxon>
        <taxon>Rhabditoidea</taxon>
        <taxon>Rhabditidae</taxon>
        <taxon>Peloderinae</taxon>
        <taxon>Caenorhabditis</taxon>
    </lineage>
</organism>
<feature type="compositionally biased region" description="Polar residues" evidence="6">
    <location>
        <begin position="895"/>
        <end position="905"/>
    </location>
</feature>
<feature type="compositionally biased region" description="Basic and acidic residues" evidence="6">
    <location>
        <begin position="915"/>
        <end position="932"/>
    </location>
</feature>
<dbReference type="InterPro" id="IPR007867">
    <property type="entry name" value="GMC_OxRtase_C"/>
</dbReference>
<proteinExistence type="inferred from homology"/>
<dbReference type="SMART" id="SM00537">
    <property type="entry name" value="DCX"/>
    <property type="match status" value="1"/>
</dbReference>
<reference evidence="9" key="1">
    <citation type="submission" date="2016-11" db="UniProtKB">
        <authorList>
            <consortium name="WormBaseParasite"/>
        </authorList>
    </citation>
    <scope>IDENTIFICATION</scope>
</reference>
<dbReference type="SUPFAM" id="SSF89837">
    <property type="entry name" value="Doublecortin (DC)"/>
    <property type="match status" value="1"/>
</dbReference>
<dbReference type="GO" id="GO:0035556">
    <property type="term" value="P:intracellular signal transduction"/>
    <property type="evidence" value="ECO:0007669"/>
    <property type="project" value="InterPro"/>
</dbReference>
<evidence type="ECO:0000256" key="1">
    <source>
        <dbReference type="ARBA" id="ARBA00001974"/>
    </source>
</evidence>
<feature type="region of interest" description="Disordered" evidence="6">
    <location>
        <begin position="895"/>
        <end position="948"/>
    </location>
</feature>
<dbReference type="PROSITE" id="PS50309">
    <property type="entry name" value="DC"/>
    <property type="match status" value="1"/>
</dbReference>
<sequence>MLLRSVHRTTARRWYNWRDSMREGTFSADVQENKPTHIVVGAGSAGCVLANRLSEDPSNRVLLIEAGPIDHKWDWRIHMPAALMYNLCSETYNWHYHTTAQKNLGNRTFYWPRGRVWGGSSTLNAMCYVRAHANDYDRWASEEGATGWNYSNCLPYFRKSETYSEAKGDDDPFRGNRGPLFVKKGDAENPLHKAWLSVGKEHPIGWTDDMNGEKQEGISTMDMTIHNGERWSASKAYIHPIRNRPNLITSSGITCTRVLFDKKKAIGIEFIRKLNFVGTDSIDSYSREKIYCQGDVILAGGAINTPQILMLSGVGPAEHLRAHEIPLVADLPGVGQNLQDHLEIYVQQESTKPVTLYNQSSWKFPHNMIKIGVEWFTNRTGLGATSHLETGGFARSDEQVSHPDIQFHFLPSTVHDDGRTNGTCHGYQVHVGPMRSKSKGYVMLQAKDPRRPPIINPNYMDEDADWREFRKCIRLSRELFASKSFDEYRGKELAPGIECQSDADIDKFVREKAASAYHPSCTCKMGAESDPMAVVDPNTMGVYGTENLKIVDASVMPSIVSGNLNAPIRVFRNGDMFDQGRILVVTRKQFKHWIVFLDALTDILRTATAVRRLFSIQGDPIHHVREVPGCPYKREFQFDELETNGEYVAVETGPFINVPYGRTRFTLRGKRYNPIIRAPQLIPTFLHSAESMDIYLKKEGYGTITGLPYPFDGILSRSPSASNIQIKHLQSHIPPLKIGGSMEHLNELGTASWLGKNEKWMMGERVKVETQTRDEHIPRLEIKDMDGGSTTSEVVKSKSNTKLPRLLNSNRSFKREPSQKPAPVEDLPSESLPPIDLKSVQNFQSTQNTIQKKDSDIVSIKTEEEVISILKPEKSEKSETKKAEEEDEVRFHRSYQVTETTYTTRNSDDVEIQNSDEKPVKRSEKQTGEISRKNGNFFGEAIGPAPPPIKKVDMAKGELRKFDVDINEIPIRFEGAKNGGSKIVTSRSSMHLFVDEVVGEDELDDVIERAQLWDQNRRRQNMRQQCTQTSGSIYRSMSAPRRRVVLFDPDFD</sequence>
<dbReference type="AlphaFoldDB" id="A0A1I7U5I5"/>
<dbReference type="InterPro" id="IPR012132">
    <property type="entry name" value="GMC_OxRdtase"/>
</dbReference>
<keyword evidence="3 5" id="KW-0285">Flavoprotein</keyword>
<dbReference type="PANTHER" id="PTHR11552:SF147">
    <property type="entry name" value="CHOLINE DEHYDROGENASE, MITOCHONDRIAL"/>
    <property type="match status" value="1"/>
</dbReference>